<feature type="compositionally biased region" description="Pro residues" evidence="1">
    <location>
        <begin position="80"/>
        <end position="90"/>
    </location>
</feature>
<dbReference type="AlphaFoldDB" id="A0A1U9ZWY5"/>
<evidence type="ECO:0008006" key="4">
    <source>
        <dbReference type="Google" id="ProtNLM"/>
    </source>
</evidence>
<evidence type="ECO:0000256" key="1">
    <source>
        <dbReference type="SAM" id="MobiDB-lite"/>
    </source>
</evidence>
<dbReference type="EMBL" id="CP017717">
    <property type="protein sequence ID" value="AQZ62452.1"/>
    <property type="molecule type" value="Genomic_DNA"/>
</dbReference>
<dbReference type="RefSeq" id="WP_080038611.1">
    <property type="nucleotide sequence ID" value="NZ_CP017717.1"/>
</dbReference>
<protein>
    <recommendedName>
        <fullName evidence="4">Core-binding (CB) domain-containing protein</fullName>
    </recommendedName>
</protein>
<dbReference type="InterPro" id="IPR011010">
    <property type="entry name" value="DNA_brk_join_enz"/>
</dbReference>
<sequence>METFLGSPGAATTRAGYARTLARLTAATGPRHPVAELDCGDYAAVMAAWDSAAPATSNRHPSALISFTTWAQRQDLPATNPGPPPAPPQDHPSRRPRHPRHRVIFAQQDVGCAVDEAPIYQAVSVTGLRRARCRDI</sequence>
<evidence type="ECO:0000313" key="3">
    <source>
        <dbReference type="Proteomes" id="UP000190797"/>
    </source>
</evidence>
<dbReference type="SUPFAM" id="SSF56349">
    <property type="entry name" value="DNA breaking-rejoining enzymes"/>
    <property type="match status" value="1"/>
</dbReference>
<dbReference type="KEGG" id="noa:BKM31_14165"/>
<organism evidence="2 3">
    <name type="scientific">[Actinomadura] parvosata subsp. kistnae</name>
    <dbReference type="NCBI Taxonomy" id="1909395"/>
    <lineage>
        <taxon>Bacteria</taxon>
        <taxon>Bacillati</taxon>
        <taxon>Actinomycetota</taxon>
        <taxon>Actinomycetes</taxon>
        <taxon>Streptosporangiales</taxon>
        <taxon>Streptosporangiaceae</taxon>
        <taxon>Nonomuraea</taxon>
    </lineage>
</organism>
<evidence type="ECO:0000313" key="2">
    <source>
        <dbReference type="EMBL" id="AQZ62452.1"/>
    </source>
</evidence>
<dbReference type="OrthoDB" id="3345368at2"/>
<dbReference type="Proteomes" id="UP000190797">
    <property type="component" value="Chromosome"/>
</dbReference>
<name>A0A1U9ZWY5_9ACTN</name>
<keyword evidence="3" id="KW-1185">Reference proteome</keyword>
<feature type="region of interest" description="Disordered" evidence="1">
    <location>
        <begin position="73"/>
        <end position="101"/>
    </location>
</feature>
<reference evidence="3" key="1">
    <citation type="journal article" date="2017" name="Med. Chem. Commun.">
        <title>Nonomuraea sp. ATCC 55076 harbours the largest actinomycete chromosome to date and the kistamicin biosynthetic gene cluster.</title>
        <authorList>
            <person name="Nazari B."/>
            <person name="Forneris C.C."/>
            <person name="Gibson M.I."/>
            <person name="Moon K."/>
            <person name="Schramma K.R."/>
            <person name="Seyedsayamdost M.R."/>
        </authorList>
    </citation>
    <scope>NUCLEOTIDE SEQUENCE [LARGE SCALE GENOMIC DNA]</scope>
    <source>
        <strain evidence="3">ATCC 55076</strain>
    </source>
</reference>
<gene>
    <name evidence="2" type="ORF">BKM31_14165</name>
</gene>
<proteinExistence type="predicted"/>
<accession>A0A1U9ZWY5</accession>
<dbReference type="GO" id="GO:0003677">
    <property type="term" value="F:DNA binding"/>
    <property type="evidence" value="ECO:0007669"/>
    <property type="project" value="InterPro"/>
</dbReference>